<evidence type="ECO:0000313" key="1">
    <source>
        <dbReference type="EMBL" id="KKK63139.1"/>
    </source>
</evidence>
<feature type="non-terminal residue" evidence="1">
    <location>
        <position position="1"/>
    </location>
</feature>
<proteinExistence type="predicted"/>
<protein>
    <submittedName>
        <fullName evidence="1">Uncharacterized protein</fullName>
    </submittedName>
</protein>
<dbReference type="Pfam" id="PF25209">
    <property type="entry name" value="Phage_capsid_4"/>
    <property type="match status" value="1"/>
</dbReference>
<reference evidence="1" key="1">
    <citation type="journal article" date="2015" name="Nature">
        <title>Complex archaea that bridge the gap between prokaryotes and eukaryotes.</title>
        <authorList>
            <person name="Spang A."/>
            <person name="Saw J.H."/>
            <person name="Jorgensen S.L."/>
            <person name="Zaremba-Niedzwiedzka K."/>
            <person name="Martijn J."/>
            <person name="Lind A.E."/>
            <person name="van Eijk R."/>
            <person name="Schleper C."/>
            <person name="Guy L."/>
            <person name="Ettema T.J."/>
        </authorList>
    </citation>
    <scope>NUCLEOTIDE SEQUENCE</scope>
</reference>
<dbReference type="EMBL" id="LAZR01061659">
    <property type="protein sequence ID" value="KKK63139.1"/>
    <property type="molecule type" value="Genomic_DNA"/>
</dbReference>
<gene>
    <name evidence="1" type="ORF">LCGC14_2997290</name>
</gene>
<sequence length="243" mass="25757">TYAVKKRGRQFDISWEALINDDLGALRDTPVRFGKAARRSEEFFLTSLFWDSAGPLDAYFAGNGGAAAVATTPLTIANLEIGVAAMAAYTDVGGSPIMNNPKFLMVGPGLAFTARQILTSATKMWVSNAAGAPVAFPTNNVIAQIGLELIVNPWIPIICTDHPLTTWALFSDPSDIPAAEFGHLRGHESPELYMKSSDQVVVGGGLSNPMGGDFATDNIFYKVRHVFGGVTLSGRAGYASDGA</sequence>
<accession>A0A0F8Z9L6</accession>
<name>A0A0F8Z9L6_9ZZZZ</name>
<comment type="caution">
    <text evidence="1">The sequence shown here is derived from an EMBL/GenBank/DDBJ whole genome shotgun (WGS) entry which is preliminary data.</text>
</comment>
<dbReference type="AlphaFoldDB" id="A0A0F8Z9L6"/>
<organism evidence="1">
    <name type="scientific">marine sediment metagenome</name>
    <dbReference type="NCBI Taxonomy" id="412755"/>
    <lineage>
        <taxon>unclassified sequences</taxon>
        <taxon>metagenomes</taxon>
        <taxon>ecological metagenomes</taxon>
    </lineage>
</organism>